<dbReference type="Gene3D" id="3.90.1580.10">
    <property type="entry name" value="paralog of FGE (formylglycine-generating enzyme)"/>
    <property type="match status" value="1"/>
</dbReference>
<dbReference type="EMBL" id="JBHLTS010000021">
    <property type="protein sequence ID" value="MFC0514732.1"/>
    <property type="molecule type" value="Genomic_DNA"/>
</dbReference>
<feature type="domain" description="Sulfatase-modifying factor enzyme-like" evidence="1">
    <location>
        <begin position="8"/>
        <end position="77"/>
    </location>
</feature>
<proteinExistence type="predicted"/>
<comment type="caution">
    <text evidence="2">The sequence shown here is derived from an EMBL/GenBank/DDBJ whole genome shotgun (WGS) entry which is preliminary data.</text>
</comment>
<dbReference type="SUPFAM" id="SSF56436">
    <property type="entry name" value="C-type lectin-like"/>
    <property type="match status" value="1"/>
</dbReference>
<name>A0ABV6L5L4_9SPHI</name>
<evidence type="ECO:0000313" key="3">
    <source>
        <dbReference type="Proteomes" id="UP001589828"/>
    </source>
</evidence>
<evidence type="ECO:0000259" key="1">
    <source>
        <dbReference type="Pfam" id="PF03781"/>
    </source>
</evidence>
<dbReference type="InterPro" id="IPR005532">
    <property type="entry name" value="SUMF_dom"/>
</dbReference>
<reference evidence="2 3" key="1">
    <citation type="submission" date="2024-09" db="EMBL/GenBank/DDBJ databases">
        <authorList>
            <person name="Sun Q."/>
            <person name="Mori K."/>
        </authorList>
    </citation>
    <scope>NUCLEOTIDE SEQUENCE [LARGE SCALE GENOMIC DNA]</scope>
    <source>
        <strain evidence="2 3">NCAIM B.02415</strain>
    </source>
</reference>
<organism evidence="2 3">
    <name type="scientific">Mucilaginibacter angelicae</name>
    <dbReference type="NCBI Taxonomy" id="869718"/>
    <lineage>
        <taxon>Bacteria</taxon>
        <taxon>Pseudomonadati</taxon>
        <taxon>Bacteroidota</taxon>
        <taxon>Sphingobacteriia</taxon>
        <taxon>Sphingobacteriales</taxon>
        <taxon>Sphingobacteriaceae</taxon>
        <taxon>Mucilaginibacter</taxon>
    </lineage>
</organism>
<dbReference type="Pfam" id="PF03781">
    <property type="entry name" value="FGE-sulfatase"/>
    <property type="match status" value="1"/>
</dbReference>
<gene>
    <name evidence="2" type="ORF">ACFFGT_11005</name>
</gene>
<accession>A0ABV6L5L4</accession>
<protein>
    <submittedName>
        <fullName evidence="2">Formylglycine-generating enzyme family protein</fullName>
    </submittedName>
</protein>
<dbReference type="InterPro" id="IPR016187">
    <property type="entry name" value="CTDL_fold"/>
</dbReference>
<dbReference type="RefSeq" id="WP_377022575.1">
    <property type="nucleotide sequence ID" value="NZ_JBHLTS010000021.1"/>
</dbReference>
<dbReference type="Proteomes" id="UP001589828">
    <property type="component" value="Unassembled WGS sequence"/>
</dbReference>
<sequence length="83" mass="9499">MCCKLHFTCGNLWEWCQDWFIRDRNQIPKDGKAYTAPTGSKVLRGSCHHNVAVHCTNTMRYEIPPDNIDGCIGFRIALSLNND</sequence>
<evidence type="ECO:0000313" key="2">
    <source>
        <dbReference type="EMBL" id="MFC0514732.1"/>
    </source>
</evidence>
<dbReference type="InterPro" id="IPR042095">
    <property type="entry name" value="SUMF_sf"/>
</dbReference>
<keyword evidence="3" id="KW-1185">Reference proteome</keyword>